<dbReference type="GO" id="GO:0051539">
    <property type="term" value="F:4 iron, 4 sulfur cluster binding"/>
    <property type="evidence" value="ECO:0007669"/>
    <property type="project" value="UniProtKB-KW"/>
</dbReference>
<evidence type="ECO:0000313" key="6">
    <source>
        <dbReference type="EMBL" id="CZU77302.1"/>
    </source>
</evidence>
<dbReference type="InterPro" id="IPR050157">
    <property type="entry name" value="PSI_iron-sulfur_center"/>
</dbReference>
<feature type="domain" description="4Fe-4S ferredoxin-type" evidence="5">
    <location>
        <begin position="213"/>
        <end position="242"/>
    </location>
</feature>
<dbReference type="RefSeq" id="WP_063143425.1">
    <property type="nucleotide sequence ID" value="NZ_FJXR01000005.1"/>
</dbReference>
<keyword evidence="3" id="KW-0408">Iron</keyword>
<reference evidence="6 7" key="1">
    <citation type="submission" date="2016-03" db="EMBL/GenBank/DDBJ databases">
        <authorList>
            <consortium name="Pathogen Informatics"/>
        </authorList>
    </citation>
    <scope>NUCLEOTIDE SEQUENCE [LARGE SCALE GENOMIC DNA]</scope>
    <source>
        <strain evidence="7">e1252</strain>
    </source>
</reference>
<evidence type="ECO:0000259" key="5">
    <source>
        <dbReference type="PROSITE" id="PS51379"/>
    </source>
</evidence>
<evidence type="ECO:0000313" key="7">
    <source>
        <dbReference type="Proteomes" id="UP000076008"/>
    </source>
</evidence>
<dbReference type="AlphaFoldDB" id="A0A156VCJ6"/>
<dbReference type="GO" id="GO:0005737">
    <property type="term" value="C:cytoplasm"/>
    <property type="evidence" value="ECO:0007669"/>
    <property type="project" value="TreeGrafter"/>
</dbReference>
<dbReference type="PANTHER" id="PTHR24960:SF79">
    <property type="entry name" value="PHOTOSYSTEM I IRON-SULFUR CENTER"/>
    <property type="match status" value="1"/>
</dbReference>
<dbReference type="Proteomes" id="UP000076008">
    <property type="component" value="Unassembled WGS sequence"/>
</dbReference>
<feature type="domain" description="4Fe-4S ferredoxin-type" evidence="5">
    <location>
        <begin position="184"/>
        <end position="212"/>
    </location>
</feature>
<dbReference type="Pfam" id="PF12838">
    <property type="entry name" value="Fer4_7"/>
    <property type="match status" value="1"/>
</dbReference>
<dbReference type="Pfam" id="PF00037">
    <property type="entry name" value="Fer4"/>
    <property type="match status" value="1"/>
</dbReference>
<dbReference type="SUPFAM" id="SSF54862">
    <property type="entry name" value="4Fe-4S ferredoxins"/>
    <property type="match status" value="2"/>
</dbReference>
<dbReference type="PANTHER" id="PTHR24960">
    <property type="entry name" value="PHOTOSYSTEM I IRON-SULFUR CENTER-RELATED"/>
    <property type="match status" value="1"/>
</dbReference>
<accession>A0A156VCJ6</accession>
<dbReference type="PROSITE" id="PS51379">
    <property type="entry name" value="4FE4S_FER_2"/>
    <property type="match status" value="3"/>
</dbReference>
<evidence type="ECO:0000256" key="2">
    <source>
        <dbReference type="ARBA" id="ARBA00022723"/>
    </source>
</evidence>
<proteinExistence type="predicted"/>
<dbReference type="InterPro" id="IPR017896">
    <property type="entry name" value="4Fe4S_Fe-S-bd"/>
</dbReference>
<keyword evidence="2" id="KW-0479">Metal-binding</keyword>
<gene>
    <name evidence="6" type="ORF">SAMEA2273318_01120</name>
</gene>
<name>A0A156VCJ6_ENTCL</name>
<protein>
    <submittedName>
        <fullName evidence="6">Polyferredoxin</fullName>
    </submittedName>
</protein>
<evidence type="ECO:0000256" key="1">
    <source>
        <dbReference type="ARBA" id="ARBA00022485"/>
    </source>
</evidence>
<organism evidence="6 7">
    <name type="scientific">Enterobacter cloacae</name>
    <dbReference type="NCBI Taxonomy" id="550"/>
    <lineage>
        <taxon>Bacteria</taxon>
        <taxon>Pseudomonadati</taxon>
        <taxon>Pseudomonadota</taxon>
        <taxon>Gammaproteobacteria</taxon>
        <taxon>Enterobacterales</taxon>
        <taxon>Enterobacteriaceae</taxon>
        <taxon>Enterobacter</taxon>
        <taxon>Enterobacter cloacae complex</taxon>
    </lineage>
</organism>
<evidence type="ECO:0000256" key="4">
    <source>
        <dbReference type="ARBA" id="ARBA00023014"/>
    </source>
</evidence>
<dbReference type="GO" id="GO:0046872">
    <property type="term" value="F:metal ion binding"/>
    <property type="evidence" value="ECO:0007669"/>
    <property type="project" value="UniProtKB-KW"/>
</dbReference>
<dbReference type="EMBL" id="FJXR01000005">
    <property type="protein sequence ID" value="CZU77302.1"/>
    <property type="molecule type" value="Genomic_DNA"/>
</dbReference>
<keyword evidence="1" id="KW-0004">4Fe-4S</keyword>
<dbReference type="PROSITE" id="PS00198">
    <property type="entry name" value="4FE4S_FER_1"/>
    <property type="match status" value="1"/>
</dbReference>
<feature type="domain" description="4Fe-4S ferredoxin-type" evidence="5">
    <location>
        <begin position="43"/>
        <end position="73"/>
    </location>
</feature>
<dbReference type="InterPro" id="IPR017900">
    <property type="entry name" value="4Fe4S_Fe_S_CS"/>
</dbReference>
<dbReference type="Gene3D" id="3.30.70.20">
    <property type="match status" value="2"/>
</dbReference>
<sequence>MGGLTFAPAMDVTHACVRRRFRRAACCACADACPAQVFSFTDKGVSVDESRCIECGDCLFVCPTEAIIGIAPRKRFLHEDTLVGPFTERAPGVNELLLWHAQYHVRFISIEAEQHPEWMLALARLNLVLRRRGERSWTFKPVPNGEVNIARRTLMHVPREDVRGCAVMPGQRELRRAFSGFSESDIVLKIGKCVLCGACWRSCTENAIRFENGVLVVETGRCTGCGGCEAVCQHDAISVTHREGIAKSIVTPAFEAVCQTCHRHFWSFTSDEKHCPLCLRHHYGMRNSTCC</sequence>
<evidence type="ECO:0000256" key="3">
    <source>
        <dbReference type="ARBA" id="ARBA00023004"/>
    </source>
</evidence>
<keyword evidence="4" id="KW-0411">Iron-sulfur</keyword>